<dbReference type="GO" id="GO:0016791">
    <property type="term" value="F:phosphatase activity"/>
    <property type="evidence" value="ECO:0007669"/>
    <property type="project" value="TreeGrafter"/>
</dbReference>
<dbReference type="InterPro" id="IPR004843">
    <property type="entry name" value="Calcineurin-like_PHP"/>
</dbReference>
<dbReference type="GO" id="GO:0000298">
    <property type="term" value="F:endopolyphosphatase activity"/>
    <property type="evidence" value="ECO:0007669"/>
    <property type="project" value="TreeGrafter"/>
</dbReference>
<name>A0A194VGS9_CYTMA</name>
<sequence length="522" mass="56207">MLNYPSRRPPRVLLAVLTIVSLTLFLSYTRITSTNHALLWPEATFDPTTSPDDEEDSDALSKIFDDIAPMAYGTSPRPAMKGLPEAIVADLPRQYIPSRDGQTRRLVIVGDVHGQRTALEKLLDKIRFDKAADHLVLTGDLTNKGPDSAGVIGLAMELGAHAVRGNHDDRVLLARAAMDRVSEGQAARAKAQAQASAGGVVDLETKVYEKGRGEEEEEEEEEEAGGSGQRGEDFRAAKEAYLAREAALVLDRDDRKEVHAARTLSPAQVEWLSRLPIILNVGRIPPYTSTSTSTSTSNSNENSPRDNEPPAAAFENLVVVHAGLVPAVPLQDQDPWAVMTMRTLVYPIDGERRAAVKKYLQDKASKRNRGGKPAVISDEVVEEYLGKIMEAQGLGDPGDDGRRGAGDVAVPTDGRDGSAWWGEWNRFQERLLAAGEEGQGQGQGEGKGHGLKGTTVVYGHDAKAGLKVPDTYGNGKGYTYGLDSGCVYGGKLSALVIEARPEGIVHGITQVGCDKAVEVDDK</sequence>
<keyword evidence="5" id="KW-1185">Reference proteome</keyword>
<protein>
    <submittedName>
        <fullName evidence="4">Serine/threonine-protein phosphatase 1</fullName>
    </submittedName>
</protein>
<evidence type="ECO:0000256" key="1">
    <source>
        <dbReference type="SAM" id="MobiDB-lite"/>
    </source>
</evidence>
<feature type="region of interest" description="Disordered" evidence="1">
    <location>
        <begin position="283"/>
        <end position="310"/>
    </location>
</feature>
<dbReference type="STRING" id="694573.A0A194VGS9"/>
<dbReference type="EMBL" id="KN714874">
    <property type="protein sequence ID" value="KUI63222.1"/>
    <property type="molecule type" value="Genomic_DNA"/>
</dbReference>
<dbReference type="PANTHER" id="PTHR42850">
    <property type="entry name" value="METALLOPHOSPHOESTERASE"/>
    <property type="match status" value="1"/>
</dbReference>
<evidence type="ECO:0000256" key="2">
    <source>
        <dbReference type="SAM" id="Phobius"/>
    </source>
</evidence>
<dbReference type="InterPro" id="IPR029052">
    <property type="entry name" value="Metallo-depent_PP-like"/>
</dbReference>
<evidence type="ECO:0000313" key="4">
    <source>
        <dbReference type="EMBL" id="KUI63222.1"/>
    </source>
</evidence>
<feature type="region of interest" description="Disordered" evidence="1">
    <location>
        <begin position="210"/>
        <end position="233"/>
    </location>
</feature>
<organism evidence="4 5">
    <name type="scientific">Cytospora mali</name>
    <name type="common">Apple Valsa canker fungus</name>
    <name type="synonym">Valsa mali</name>
    <dbReference type="NCBI Taxonomy" id="578113"/>
    <lineage>
        <taxon>Eukaryota</taxon>
        <taxon>Fungi</taxon>
        <taxon>Dikarya</taxon>
        <taxon>Ascomycota</taxon>
        <taxon>Pezizomycotina</taxon>
        <taxon>Sordariomycetes</taxon>
        <taxon>Sordariomycetidae</taxon>
        <taxon>Diaporthales</taxon>
        <taxon>Cytosporaceae</taxon>
        <taxon>Cytospora</taxon>
    </lineage>
</organism>
<dbReference type="Pfam" id="PF00149">
    <property type="entry name" value="Metallophos"/>
    <property type="match status" value="1"/>
</dbReference>
<accession>A0A194VGS9</accession>
<feature type="domain" description="Calcineurin-like phosphoesterase" evidence="3">
    <location>
        <begin position="105"/>
        <end position="168"/>
    </location>
</feature>
<keyword evidence="2" id="KW-0812">Transmembrane</keyword>
<keyword evidence="2" id="KW-0472">Membrane</keyword>
<feature type="compositionally biased region" description="Low complexity" evidence="1">
    <location>
        <begin position="288"/>
        <end position="302"/>
    </location>
</feature>
<evidence type="ECO:0000259" key="3">
    <source>
        <dbReference type="Pfam" id="PF00149"/>
    </source>
</evidence>
<evidence type="ECO:0000313" key="5">
    <source>
        <dbReference type="Proteomes" id="UP000078576"/>
    </source>
</evidence>
<dbReference type="Gene3D" id="3.60.21.10">
    <property type="match status" value="1"/>
</dbReference>
<dbReference type="GO" id="GO:0006798">
    <property type="term" value="P:polyphosphate catabolic process"/>
    <property type="evidence" value="ECO:0007669"/>
    <property type="project" value="TreeGrafter"/>
</dbReference>
<keyword evidence="2" id="KW-1133">Transmembrane helix</keyword>
<dbReference type="OrthoDB" id="10267127at2759"/>
<dbReference type="PANTHER" id="PTHR42850:SF4">
    <property type="entry name" value="ZINC-DEPENDENT ENDOPOLYPHOSPHATASE"/>
    <property type="match status" value="1"/>
</dbReference>
<dbReference type="SUPFAM" id="SSF56300">
    <property type="entry name" value="Metallo-dependent phosphatases"/>
    <property type="match status" value="1"/>
</dbReference>
<reference evidence="5" key="1">
    <citation type="submission" date="2014-12" db="EMBL/GenBank/DDBJ databases">
        <title>Genome Sequence of Valsa Canker Pathogens Uncovers a Specific Adaption of Colonization on Woody Bark.</title>
        <authorList>
            <person name="Yin Z."/>
            <person name="Liu H."/>
            <person name="Gao X."/>
            <person name="Li Z."/>
            <person name="Song N."/>
            <person name="Ke X."/>
            <person name="Dai Q."/>
            <person name="Wu Y."/>
            <person name="Sun Y."/>
            <person name="Xu J.-R."/>
            <person name="Kang Z.K."/>
            <person name="Wang L."/>
            <person name="Huang L."/>
        </authorList>
    </citation>
    <scope>NUCLEOTIDE SEQUENCE [LARGE SCALE GENOMIC DNA]</scope>
    <source>
        <strain evidence="5">SXYL134</strain>
    </source>
</reference>
<dbReference type="GO" id="GO:0005737">
    <property type="term" value="C:cytoplasm"/>
    <property type="evidence" value="ECO:0007669"/>
    <property type="project" value="TreeGrafter"/>
</dbReference>
<proteinExistence type="predicted"/>
<feature type="transmembrane region" description="Helical" evidence="2">
    <location>
        <begin position="12"/>
        <end position="31"/>
    </location>
</feature>
<feature type="compositionally biased region" description="Acidic residues" evidence="1">
    <location>
        <begin position="214"/>
        <end position="224"/>
    </location>
</feature>
<dbReference type="Proteomes" id="UP000078576">
    <property type="component" value="Unassembled WGS sequence"/>
</dbReference>
<dbReference type="InterPro" id="IPR050126">
    <property type="entry name" value="Ap4A_hydrolase"/>
</dbReference>
<dbReference type="AlphaFoldDB" id="A0A194VGS9"/>
<gene>
    <name evidence="4" type="ORF">VP1G_10358</name>
</gene>